<gene>
    <name evidence="2" type="ORF">SAMN04489860_0203</name>
</gene>
<sequence length="341" mass="36681">MRLLVLGGTRYVGRAIAADAVARGWDVSVLNRGTQPLPDGVTHLAGDRTRADGLGVLDDAGSWDVVVDTWEHAPRVVHASAHALSGRTGRYLYISSRSVYDHPPAGAREDHAVVDADPQAGEEVSFAQRKRGAELAVAAEFGERASVLRPGLVLGPDENMGRLLWWLARAVRGGRILSPGPADSPIQHVDARDLARFALDQAERDRPGVVDVVGPSGPVTTERLLQATISVTAEQRHKAGNPAARLDWVDPESILDAGVSPWTELPIWLPPGPDHDALHRSDVSTALDEGMTLRPIESTVAETWDWMMQTGPDGWGIPSGVGLDPARERQILDAELPRSTS</sequence>
<protein>
    <submittedName>
        <fullName evidence="2">Nucleoside-diphosphate-sugar epimerase</fullName>
    </submittedName>
</protein>
<name>A0A1H1MDA9_9CELL</name>
<dbReference type="InterPro" id="IPR036291">
    <property type="entry name" value="NAD(P)-bd_dom_sf"/>
</dbReference>
<keyword evidence="3" id="KW-1185">Reference proteome</keyword>
<reference evidence="2 3" key="1">
    <citation type="submission" date="2016-10" db="EMBL/GenBank/DDBJ databases">
        <authorList>
            <person name="de Groot N.N."/>
        </authorList>
    </citation>
    <scope>NUCLEOTIDE SEQUENCE [LARGE SCALE GENOMIC DNA]</scope>
    <source>
        <strain evidence="2 3">DSM 22126</strain>
    </source>
</reference>
<dbReference type="EMBL" id="LT629776">
    <property type="protein sequence ID" value="SDR84657.1"/>
    <property type="molecule type" value="Genomic_DNA"/>
</dbReference>
<dbReference type="AlphaFoldDB" id="A0A1H1MDA9"/>
<dbReference type="eggNOG" id="COG0451">
    <property type="taxonomic scope" value="Bacteria"/>
</dbReference>
<evidence type="ECO:0000259" key="1">
    <source>
        <dbReference type="Pfam" id="PF01370"/>
    </source>
</evidence>
<dbReference type="SUPFAM" id="SSF51735">
    <property type="entry name" value="NAD(P)-binding Rossmann-fold domains"/>
    <property type="match status" value="1"/>
</dbReference>
<proteinExistence type="predicted"/>
<organism evidence="2 3">
    <name type="scientific">Paraoerskovia marina</name>
    <dbReference type="NCBI Taxonomy" id="545619"/>
    <lineage>
        <taxon>Bacteria</taxon>
        <taxon>Bacillati</taxon>
        <taxon>Actinomycetota</taxon>
        <taxon>Actinomycetes</taxon>
        <taxon>Micrococcales</taxon>
        <taxon>Cellulomonadaceae</taxon>
        <taxon>Paraoerskovia</taxon>
    </lineage>
</organism>
<feature type="domain" description="NAD-dependent epimerase/dehydratase" evidence="1">
    <location>
        <begin position="68"/>
        <end position="204"/>
    </location>
</feature>
<evidence type="ECO:0000313" key="3">
    <source>
        <dbReference type="Proteomes" id="UP000185663"/>
    </source>
</evidence>
<dbReference type="STRING" id="545619.SAMN04489860_0203"/>
<dbReference type="RefSeq" id="WP_083371250.1">
    <property type="nucleotide sequence ID" value="NZ_LT629776.1"/>
</dbReference>
<accession>A0A1H1MDA9</accession>
<dbReference type="OrthoDB" id="7941246at2"/>
<dbReference type="Pfam" id="PF01370">
    <property type="entry name" value="Epimerase"/>
    <property type="match status" value="1"/>
</dbReference>
<dbReference type="Proteomes" id="UP000185663">
    <property type="component" value="Chromosome I"/>
</dbReference>
<dbReference type="Gene3D" id="3.40.50.720">
    <property type="entry name" value="NAD(P)-binding Rossmann-like Domain"/>
    <property type="match status" value="1"/>
</dbReference>
<evidence type="ECO:0000313" key="2">
    <source>
        <dbReference type="EMBL" id="SDR84657.1"/>
    </source>
</evidence>
<dbReference type="InterPro" id="IPR001509">
    <property type="entry name" value="Epimerase_deHydtase"/>
</dbReference>